<evidence type="ECO:0000256" key="1">
    <source>
        <dbReference type="SAM" id="MobiDB-lite"/>
    </source>
</evidence>
<gene>
    <name evidence="3" type="ORF">EV356DRAFT_535843</name>
</gene>
<evidence type="ECO:0000259" key="2">
    <source>
        <dbReference type="Pfam" id="PF06985"/>
    </source>
</evidence>
<dbReference type="OrthoDB" id="2958217at2759"/>
<proteinExistence type="predicted"/>
<accession>A0A6A6GZJ0</accession>
<keyword evidence="4" id="KW-1185">Reference proteome</keyword>
<feature type="compositionally biased region" description="Basic and acidic residues" evidence="1">
    <location>
        <begin position="62"/>
        <end position="80"/>
    </location>
</feature>
<protein>
    <recommendedName>
        <fullName evidence="2">Heterokaryon incompatibility domain-containing protein</fullName>
    </recommendedName>
</protein>
<sequence>MAICEYCSEQFFHAPWQSGERQKDHHATLDGWTKSIEAACTICTLLFEHFKTAIQTSKKGTTVKEDDRKPNKLKKERDNYTRTNSSETMLLGWANRHCALRDIKFPVYQASIQDAGGREAWALRFQPRSGLFLAEDQLTLTSQSFFVYAADYDGAPESTVNLAENTQSTTTFEQIRQWIQLCETNHKQCKSLHEKRPHDAWVPPRLIDVGTSDSPVLRLVLTENKAGSAYGNYKWGYNPSYLLEKGNLDEFCNRIEREEMPQTFQDAVYATRKLGLQESPKMQEVYGNAYLSLAAVSADNCKHGLFRQRTSSGAPPFVVSVKWGRRTTKSVVVREDFWQGEVLSEPMCHRGWVLQERMLAPRILHFQRRQVLWQCPSLTACEAILEGLSLVVDDERKYELRWRQIFHRPKSLELSKNDRADLQEVWRLAVERYSECHLTKNSDKLMAIAGIAKKMQSEFRIPPDNREERYVAGLWGHLLAEQLAWRVDEWREAKDEPSYRAPSWSWASVDGTVRVPTRITTKRTYTMKIEPGGVNLVLAEADKPTGSILFASLTVKVELYRPLKFFSPQKDAVKWTWTGAEHGECRLYLDWPVDSYSLSEGVNVKEYPSDKYSGYHLECLAAMVAYEQDLESNGSESPTYSGFALALKSGKAGQARIFCRLGLIEFRRLTGDSWEALRNAKELRAQEKDEIAPSNDSAKDKHVITLL</sequence>
<feature type="region of interest" description="Disordered" evidence="1">
    <location>
        <begin position="687"/>
        <end position="707"/>
    </location>
</feature>
<organism evidence="3 4">
    <name type="scientific">Viridothelium virens</name>
    <name type="common">Speckled blister lichen</name>
    <name type="synonym">Trypethelium virens</name>
    <dbReference type="NCBI Taxonomy" id="1048519"/>
    <lineage>
        <taxon>Eukaryota</taxon>
        <taxon>Fungi</taxon>
        <taxon>Dikarya</taxon>
        <taxon>Ascomycota</taxon>
        <taxon>Pezizomycotina</taxon>
        <taxon>Dothideomycetes</taxon>
        <taxon>Dothideomycetes incertae sedis</taxon>
        <taxon>Trypetheliales</taxon>
        <taxon>Trypetheliaceae</taxon>
        <taxon>Viridothelium</taxon>
    </lineage>
</organism>
<evidence type="ECO:0000313" key="3">
    <source>
        <dbReference type="EMBL" id="KAF2231021.1"/>
    </source>
</evidence>
<dbReference type="InterPro" id="IPR010730">
    <property type="entry name" value="HET"/>
</dbReference>
<name>A0A6A6GZJ0_VIRVR</name>
<dbReference type="Proteomes" id="UP000800092">
    <property type="component" value="Unassembled WGS sequence"/>
</dbReference>
<dbReference type="PANTHER" id="PTHR33112:SF10">
    <property type="entry name" value="TOL"/>
    <property type="match status" value="1"/>
</dbReference>
<evidence type="ECO:0000313" key="4">
    <source>
        <dbReference type="Proteomes" id="UP000800092"/>
    </source>
</evidence>
<dbReference type="PANTHER" id="PTHR33112">
    <property type="entry name" value="DOMAIN PROTEIN, PUTATIVE-RELATED"/>
    <property type="match status" value="1"/>
</dbReference>
<reference evidence="3" key="1">
    <citation type="journal article" date="2020" name="Stud. Mycol.">
        <title>101 Dothideomycetes genomes: a test case for predicting lifestyles and emergence of pathogens.</title>
        <authorList>
            <person name="Haridas S."/>
            <person name="Albert R."/>
            <person name="Binder M."/>
            <person name="Bloem J."/>
            <person name="Labutti K."/>
            <person name="Salamov A."/>
            <person name="Andreopoulos B."/>
            <person name="Baker S."/>
            <person name="Barry K."/>
            <person name="Bills G."/>
            <person name="Bluhm B."/>
            <person name="Cannon C."/>
            <person name="Castanera R."/>
            <person name="Culley D."/>
            <person name="Daum C."/>
            <person name="Ezra D."/>
            <person name="Gonzalez J."/>
            <person name="Henrissat B."/>
            <person name="Kuo A."/>
            <person name="Liang C."/>
            <person name="Lipzen A."/>
            <person name="Lutzoni F."/>
            <person name="Magnuson J."/>
            <person name="Mondo S."/>
            <person name="Nolan M."/>
            <person name="Ohm R."/>
            <person name="Pangilinan J."/>
            <person name="Park H.-J."/>
            <person name="Ramirez L."/>
            <person name="Alfaro M."/>
            <person name="Sun H."/>
            <person name="Tritt A."/>
            <person name="Yoshinaga Y."/>
            <person name="Zwiers L.-H."/>
            <person name="Turgeon B."/>
            <person name="Goodwin S."/>
            <person name="Spatafora J."/>
            <person name="Crous P."/>
            <person name="Grigoriev I."/>
        </authorList>
    </citation>
    <scope>NUCLEOTIDE SEQUENCE</scope>
    <source>
        <strain evidence="3">Tuck. ex Michener</strain>
    </source>
</reference>
<feature type="region of interest" description="Disordered" evidence="1">
    <location>
        <begin position="58"/>
        <end position="81"/>
    </location>
</feature>
<dbReference type="EMBL" id="ML991832">
    <property type="protein sequence ID" value="KAF2231021.1"/>
    <property type="molecule type" value="Genomic_DNA"/>
</dbReference>
<feature type="domain" description="Heterokaryon incompatibility" evidence="2">
    <location>
        <begin position="277"/>
        <end position="356"/>
    </location>
</feature>
<dbReference type="AlphaFoldDB" id="A0A6A6GZJ0"/>
<dbReference type="Pfam" id="PF06985">
    <property type="entry name" value="HET"/>
    <property type="match status" value="1"/>
</dbReference>